<reference evidence="1 2" key="1">
    <citation type="journal article" date="2015" name="PLoS ONE">
        <title>Lysis to Kill: Evaluation of the Lytic Abilities, and Genomics of Nine Bacteriophages Infective for Gordonia spp. and Their Potential Use in Activated Sludge Foam Biocontrol.</title>
        <authorList>
            <person name="Dyson Z.A."/>
            <person name="Tucci J."/>
            <person name="Seviour R.J."/>
            <person name="Petrovski S."/>
        </authorList>
    </citation>
    <scope>NUCLEOTIDE SEQUENCE [LARGE SCALE GENOMIC DNA]</scope>
</reference>
<keyword evidence="2" id="KW-1185">Reference proteome</keyword>
<dbReference type="OrthoDB" id="9625at10239"/>
<organism evidence="1 2">
    <name type="scientific">Gordonia phage GTE6</name>
    <dbReference type="NCBI Taxonomy" id="1647474"/>
    <lineage>
        <taxon>Viruses</taxon>
        <taxon>Duplodnaviria</taxon>
        <taxon>Heunggongvirae</taxon>
        <taxon>Uroviricota</taxon>
        <taxon>Caudoviricetes</taxon>
        <taxon>Stackebrandtviridae</taxon>
        <taxon>Schenleyvirinae</taxon>
        <taxon>Dexdertvirus</taxon>
        <taxon>Dexdertvirus GTE6</taxon>
    </lineage>
</organism>
<protein>
    <submittedName>
        <fullName evidence="1">Uncharacterized protein</fullName>
    </submittedName>
</protein>
<dbReference type="EMBL" id="KR053200">
    <property type="protein sequence ID" value="AKI28667.1"/>
    <property type="molecule type" value="Genomic_DNA"/>
</dbReference>
<dbReference type="Proteomes" id="UP000202434">
    <property type="component" value="Segment"/>
</dbReference>
<gene>
    <name evidence="1" type="ORF">GTE6_25</name>
</gene>
<sequence length="187" mass="19938">MTAPATIKGCSPYALARLVVERAESELAASRAGVPGRVGVVPDKPPFEFCAQLWALVTGIGPRPAQSQRAATVAACAQEWRVTITVGVYRCEPVTNPNRPQDAPSVVALDSGARDLLDDAEVLRRAILSADWDLVDVDRAAVTIGQMRTVGRSGGGFGVEWDLIVDTELGRFTDEAVPMLPGDPRKD</sequence>
<evidence type="ECO:0000313" key="2">
    <source>
        <dbReference type="Proteomes" id="UP000202434"/>
    </source>
</evidence>
<evidence type="ECO:0000313" key="1">
    <source>
        <dbReference type="EMBL" id="AKI28667.1"/>
    </source>
</evidence>
<dbReference type="GeneID" id="26516809"/>
<name>A0A0K0MWQ2_9CAUD</name>
<accession>A0A0K0MWQ2</accession>
<proteinExistence type="predicted"/>
<dbReference type="KEGG" id="vg:26516809"/>
<dbReference type="RefSeq" id="YP_009188393.1">
    <property type="nucleotide sequence ID" value="NC_028665.1"/>
</dbReference>